<evidence type="ECO:0000313" key="4">
    <source>
        <dbReference type="EMBL" id="MDR5690813.1"/>
    </source>
</evidence>
<evidence type="ECO:0000256" key="2">
    <source>
        <dbReference type="SAM" id="SignalP"/>
    </source>
</evidence>
<feature type="signal peptide" evidence="2">
    <location>
        <begin position="1"/>
        <end position="28"/>
    </location>
</feature>
<dbReference type="InterPro" id="IPR001638">
    <property type="entry name" value="Solute-binding_3/MltF_N"/>
</dbReference>
<name>A0ABU1FGE5_9MICO</name>
<dbReference type="PANTHER" id="PTHR35936:SF17">
    <property type="entry name" value="ARGININE-BINDING EXTRACELLULAR PROTEIN ARTP"/>
    <property type="match status" value="1"/>
</dbReference>
<gene>
    <name evidence="4" type="ORF">RH861_01930</name>
</gene>
<sequence>MTALPPRTPARRAIAATALAAGSLLVLAGCATASDADSGESASGAVEVAGIEIAVDDAAAELLPADIAEVGEVKVATDAPYAPFEMFKEEGSKELTGVDVDLGHAIGAKLGIDFAFEQQAFDGIIPALQAGNFDVTITAMTSSVERMEVLTFVDYSASGTGILTSAGNPEDIESYLDLCGKPVAVQAATSQVDLVNGTWQAECEAEGLDPIELSEFPSDADAQLAITSGKVVASLLTKPSAGYVAKTTNDGETFEVIEDPKAPNGYDATLNGIGVLKANEDLAKAIQAALQSLMDDGTYEAILDQYGVTGIGIDEATINGAAGAK</sequence>
<dbReference type="SMART" id="SM00062">
    <property type="entry name" value="PBPb"/>
    <property type="match status" value="1"/>
</dbReference>
<keyword evidence="1 2" id="KW-0732">Signal</keyword>
<dbReference type="PROSITE" id="PS51257">
    <property type="entry name" value="PROKAR_LIPOPROTEIN"/>
    <property type="match status" value="1"/>
</dbReference>
<feature type="chain" id="PRO_5045252530" evidence="2">
    <location>
        <begin position="29"/>
        <end position="325"/>
    </location>
</feature>
<proteinExistence type="predicted"/>
<protein>
    <submittedName>
        <fullName evidence="4">ABC transporter substrate-binding protein</fullName>
    </submittedName>
</protein>
<dbReference type="Pfam" id="PF00497">
    <property type="entry name" value="SBP_bac_3"/>
    <property type="match status" value="1"/>
</dbReference>
<dbReference type="PANTHER" id="PTHR35936">
    <property type="entry name" value="MEMBRANE-BOUND LYTIC MUREIN TRANSGLYCOSYLASE F"/>
    <property type="match status" value="1"/>
</dbReference>
<keyword evidence="5" id="KW-1185">Reference proteome</keyword>
<evidence type="ECO:0000313" key="5">
    <source>
        <dbReference type="Proteomes" id="UP001260072"/>
    </source>
</evidence>
<dbReference type="CDD" id="cd01004">
    <property type="entry name" value="PBP2_MidA_like"/>
    <property type="match status" value="1"/>
</dbReference>
<dbReference type="SUPFAM" id="SSF53850">
    <property type="entry name" value="Periplasmic binding protein-like II"/>
    <property type="match status" value="1"/>
</dbReference>
<feature type="domain" description="Solute-binding protein family 3/N-terminal" evidence="3">
    <location>
        <begin position="72"/>
        <end position="310"/>
    </location>
</feature>
<dbReference type="EMBL" id="JAVKGS010000001">
    <property type="protein sequence ID" value="MDR5690813.1"/>
    <property type="molecule type" value="Genomic_DNA"/>
</dbReference>
<dbReference type="Proteomes" id="UP001260072">
    <property type="component" value="Unassembled WGS sequence"/>
</dbReference>
<accession>A0ABU1FGE5</accession>
<comment type="caution">
    <text evidence="4">The sequence shown here is derived from an EMBL/GenBank/DDBJ whole genome shotgun (WGS) entry which is preliminary data.</text>
</comment>
<organism evidence="4 5">
    <name type="scientific">Agromyces indicus</name>
    <dbReference type="NCBI Taxonomy" id="758919"/>
    <lineage>
        <taxon>Bacteria</taxon>
        <taxon>Bacillati</taxon>
        <taxon>Actinomycetota</taxon>
        <taxon>Actinomycetes</taxon>
        <taxon>Micrococcales</taxon>
        <taxon>Microbacteriaceae</taxon>
        <taxon>Agromyces</taxon>
    </lineage>
</organism>
<dbReference type="RefSeq" id="WP_310519505.1">
    <property type="nucleotide sequence ID" value="NZ_BAABBS010000004.1"/>
</dbReference>
<evidence type="ECO:0000256" key="1">
    <source>
        <dbReference type="ARBA" id="ARBA00022729"/>
    </source>
</evidence>
<reference evidence="5" key="1">
    <citation type="submission" date="2023-07" db="EMBL/GenBank/DDBJ databases">
        <title>Description of three actinobacteria isolated from air of manufacturing shop in a pharmaceutical factory.</title>
        <authorList>
            <person name="Zhang D.-F."/>
        </authorList>
    </citation>
    <scope>NUCLEOTIDE SEQUENCE [LARGE SCALE GENOMIC DNA]</scope>
    <source>
        <strain evidence="5">CCTCC AB 2011122</strain>
    </source>
</reference>
<dbReference type="Gene3D" id="3.40.190.10">
    <property type="entry name" value="Periplasmic binding protein-like II"/>
    <property type="match status" value="2"/>
</dbReference>
<evidence type="ECO:0000259" key="3">
    <source>
        <dbReference type="SMART" id="SM00062"/>
    </source>
</evidence>